<dbReference type="SUPFAM" id="SSF103370">
    <property type="entry name" value="NinB"/>
    <property type="match status" value="1"/>
</dbReference>
<dbReference type="Proteomes" id="UP000183417">
    <property type="component" value="Unassembled WGS sequence"/>
</dbReference>
<accession>A0A1H3SYP5</accession>
<gene>
    <name evidence="1" type="ORF">SAMN05421547_12410</name>
</gene>
<dbReference type="GeneID" id="94692763"/>
<name>A0A1H3SYP5_9BURK</name>
<dbReference type="AlphaFoldDB" id="A0A1H3SYP5"/>
<dbReference type="InterPro" id="IPR036619">
    <property type="entry name" value="NinB_sf"/>
</dbReference>
<protein>
    <submittedName>
        <fullName evidence="1">NinB protein</fullName>
    </submittedName>
</protein>
<sequence length="166" mass="19236">MAEIALHARWDGPEQARANFLQRVAPWCMQQWEAGRRLEVFVRLHEDAKTDRQRVFYHDFVLAEIARQAVILGHRHSKNAWKEHFRTEYLGSRTVTHEDPISGKTTVVQERISTESLGVREYGDLIDRVMAHAIDDLKVEFPATFEEWEREQTHPDTGEVIGGVCA</sequence>
<evidence type="ECO:0000313" key="2">
    <source>
        <dbReference type="Proteomes" id="UP000183417"/>
    </source>
</evidence>
<dbReference type="RefSeq" id="WP_074923381.1">
    <property type="nucleotide sequence ID" value="NZ_CP141274.1"/>
</dbReference>
<organism evidence="1 2">
    <name type="scientific">Delftia lacustris</name>
    <dbReference type="NCBI Taxonomy" id="558537"/>
    <lineage>
        <taxon>Bacteria</taxon>
        <taxon>Pseudomonadati</taxon>
        <taxon>Pseudomonadota</taxon>
        <taxon>Betaproteobacteria</taxon>
        <taxon>Burkholderiales</taxon>
        <taxon>Comamonadaceae</taxon>
        <taxon>Delftia</taxon>
    </lineage>
</organism>
<dbReference type="EMBL" id="FNPE01000024">
    <property type="protein sequence ID" value="SDZ43054.1"/>
    <property type="molecule type" value="Genomic_DNA"/>
</dbReference>
<evidence type="ECO:0000313" key="1">
    <source>
        <dbReference type="EMBL" id="SDZ43054.1"/>
    </source>
</evidence>
<proteinExistence type="predicted"/>
<dbReference type="InterPro" id="IPR008711">
    <property type="entry name" value="Recombinase_NinB"/>
</dbReference>
<reference evidence="1 2" key="1">
    <citation type="submission" date="2016-10" db="EMBL/GenBank/DDBJ databases">
        <authorList>
            <person name="de Groot N.N."/>
        </authorList>
    </citation>
    <scope>NUCLEOTIDE SEQUENCE [LARGE SCALE GENOMIC DNA]</scope>
    <source>
        <strain evidence="1 2">LMG 24775</strain>
    </source>
</reference>
<dbReference type="Gene3D" id="1.10.3790.10">
    <property type="entry name" value="NinB"/>
    <property type="match status" value="1"/>
</dbReference>
<dbReference type="Pfam" id="PF05772">
    <property type="entry name" value="NinB"/>
    <property type="match status" value="1"/>
</dbReference>